<reference evidence="2 3" key="1">
    <citation type="journal article" date="2010" name="J. Bacteriol.">
        <title>Whole genome sequences of two Xylella fastidiosa strains (M12 and M23) causing almond leaf scorch disease in California.</title>
        <authorList>
            <person name="Chen J."/>
            <person name="Xie G."/>
            <person name="Han S."/>
            <person name="Chertkov O."/>
            <person name="Sims D."/>
            <person name="Civerolo E.L."/>
        </authorList>
    </citation>
    <scope>NUCLEOTIDE SEQUENCE [LARGE SCALE GENOMIC DNA]</scope>
    <source>
        <strain evidence="2 3">M23</strain>
    </source>
</reference>
<protein>
    <submittedName>
        <fullName evidence="2">Uncharacterized protein</fullName>
    </submittedName>
</protein>
<dbReference type="HOGENOM" id="CLU_2603430_0_0_6"/>
<evidence type="ECO:0000256" key="1">
    <source>
        <dbReference type="SAM" id="Phobius"/>
    </source>
</evidence>
<feature type="transmembrane region" description="Helical" evidence="1">
    <location>
        <begin position="20"/>
        <end position="40"/>
    </location>
</feature>
<feature type="transmembrane region" description="Helical" evidence="1">
    <location>
        <begin position="47"/>
        <end position="66"/>
    </location>
</feature>
<keyword evidence="1" id="KW-0812">Transmembrane</keyword>
<dbReference type="Proteomes" id="UP000001698">
    <property type="component" value="Chromosome"/>
</dbReference>
<keyword evidence="1" id="KW-1133">Transmembrane helix</keyword>
<dbReference type="EMBL" id="CP001011">
    <property type="protein sequence ID" value="ACB92848.1"/>
    <property type="molecule type" value="Genomic_DNA"/>
</dbReference>
<proteinExistence type="predicted"/>
<dbReference type="AlphaFoldDB" id="B2I6D8"/>
<name>B2I6D8_XYLF2</name>
<evidence type="ECO:0000313" key="2">
    <source>
        <dbReference type="EMBL" id="ACB92848.1"/>
    </source>
</evidence>
<accession>B2I6D8</accession>
<organism evidence="2 3">
    <name type="scientific">Xylella fastidiosa (strain M23)</name>
    <dbReference type="NCBI Taxonomy" id="405441"/>
    <lineage>
        <taxon>Bacteria</taxon>
        <taxon>Pseudomonadati</taxon>
        <taxon>Pseudomonadota</taxon>
        <taxon>Gammaproteobacteria</taxon>
        <taxon>Lysobacterales</taxon>
        <taxon>Lysobacteraceae</taxon>
        <taxon>Xylella</taxon>
    </lineage>
</organism>
<evidence type="ECO:0000313" key="3">
    <source>
        <dbReference type="Proteomes" id="UP000001698"/>
    </source>
</evidence>
<gene>
    <name evidence="2" type="ordered locus">XfasM23_1435</name>
</gene>
<sequence length="72" mass="8350">MLFAVNAFLYPYSRFVYEKVIGFIVGNNIFVLPAVVMLFAKLMTMMVCFMFAIFIAPIGLAFLYYYHTKQAE</sequence>
<dbReference type="KEGG" id="xfn:XfasM23_1435"/>
<keyword evidence="1" id="KW-0472">Membrane</keyword>